<comment type="catalytic activity">
    <reaction evidence="9 10">
        <text>nicotinate beta-D-ribonucleotide + ATP + H(+) = deamido-NAD(+) + diphosphate</text>
        <dbReference type="Rhea" id="RHEA:22860"/>
        <dbReference type="ChEBI" id="CHEBI:15378"/>
        <dbReference type="ChEBI" id="CHEBI:30616"/>
        <dbReference type="ChEBI" id="CHEBI:33019"/>
        <dbReference type="ChEBI" id="CHEBI:57502"/>
        <dbReference type="ChEBI" id="CHEBI:58437"/>
        <dbReference type="EC" id="2.7.7.18"/>
    </reaction>
</comment>
<evidence type="ECO:0000256" key="4">
    <source>
        <dbReference type="ARBA" id="ARBA00022679"/>
    </source>
</evidence>
<evidence type="ECO:0000313" key="13">
    <source>
        <dbReference type="Proteomes" id="UP000001349"/>
    </source>
</evidence>
<evidence type="ECO:0000256" key="5">
    <source>
        <dbReference type="ARBA" id="ARBA00022695"/>
    </source>
</evidence>
<keyword evidence="8 10" id="KW-0520">NAD</keyword>
<dbReference type="Gene3D" id="3.40.50.620">
    <property type="entry name" value="HUPs"/>
    <property type="match status" value="1"/>
</dbReference>
<dbReference type="SUPFAM" id="SSF52374">
    <property type="entry name" value="Nucleotidylyl transferase"/>
    <property type="match status" value="1"/>
</dbReference>
<evidence type="ECO:0000256" key="3">
    <source>
        <dbReference type="ARBA" id="ARBA00022642"/>
    </source>
</evidence>
<dbReference type="UniPathway" id="UPA00253">
    <property type="reaction ID" value="UER00332"/>
</dbReference>
<dbReference type="Proteomes" id="UP000001349">
    <property type="component" value="Chromosome"/>
</dbReference>
<dbReference type="GO" id="GO:0005524">
    <property type="term" value="F:ATP binding"/>
    <property type="evidence" value="ECO:0007669"/>
    <property type="project" value="UniProtKB-KW"/>
</dbReference>
<dbReference type="NCBIfam" id="NF000840">
    <property type="entry name" value="PRK00071.1-3"/>
    <property type="match status" value="1"/>
</dbReference>
<feature type="domain" description="Cytidyltransferase-like" evidence="11">
    <location>
        <begin position="9"/>
        <end position="178"/>
    </location>
</feature>
<comment type="pathway">
    <text evidence="2 10">Cofactor biosynthesis; NAD(+) biosynthesis; deamido-NAD(+) from nicotinate D-ribonucleotide: step 1/1.</text>
</comment>
<dbReference type="eggNOG" id="COG1057">
    <property type="taxonomic scope" value="Bacteria"/>
</dbReference>
<evidence type="ECO:0000259" key="11">
    <source>
        <dbReference type="Pfam" id="PF01467"/>
    </source>
</evidence>
<gene>
    <name evidence="10" type="primary">nadD</name>
    <name evidence="12" type="ordered locus">Ccel_1363</name>
</gene>
<dbReference type="Pfam" id="PF01467">
    <property type="entry name" value="CTP_transf_like"/>
    <property type="match status" value="1"/>
</dbReference>
<organism evidence="12 13">
    <name type="scientific">Ruminiclostridium cellulolyticum (strain ATCC 35319 / DSM 5812 / JCM 6584 / H10)</name>
    <name type="common">Clostridium cellulolyticum</name>
    <dbReference type="NCBI Taxonomy" id="394503"/>
    <lineage>
        <taxon>Bacteria</taxon>
        <taxon>Bacillati</taxon>
        <taxon>Bacillota</taxon>
        <taxon>Clostridia</taxon>
        <taxon>Eubacteriales</taxon>
        <taxon>Oscillospiraceae</taxon>
        <taxon>Ruminiclostridium</taxon>
    </lineage>
</organism>
<dbReference type="InterPro" id="IPR005248">
    <property type="entry name" value="NadD/NMNAT"/>
</dbReference>
<comment type="similarity">
    <text evidence="10">Belongs to the NadD family.</text>
</comment>
<evidence type="ECO:0000256" key="10">
    <source>
        <dbReference type="HAMAP-Rule" id="MF_00244"/>
    </source>
</evidence>
<reference evidence="12 13" key="1">
    <citation type="submission" date="2009-01" db="EMBL/GenBank/DDBJ databases">
        <title>Complete sequence of Clostridium cellulolyticum H10.</title>
        <authorList>
            <consortium name="US DOE Joint Genome Institute"/>
            <person name="Lucas S."/>
            <person name="Copeland A."/>
            <person name="Lapidus A."/>
            <person name="Glavina del Rio T."/>
            <person name="Dalin E."/>
            <person name="Tice H."/>
            <person name="Bruce D."/>
            <person name="Goodwin L."/>
            <person name="Pitluck S."/>
            <person name="Chertkov O."/>
            <person name="Saunders E."/>
            <person name="Brettin T."/>
            <person name="Detter J.C."/>
            <person name="Han C."/>
            <person name="Larimer F."/>
            <person name="Land M."/>
            <person name="Hauser L."/>
            <person name="Kyrpides N."/>
            <person name="Ivanova N."/>
            <person name="Zhou J."/>
            <person name="Richardson P."/>
        </authorList>
    </citation>
    <scope>NUCLEOTIDE SEQUENCE [LARGE SCALE GENOMIC DNA]</scope>
    <source>
        <strain evidence="13">ATCC 35319 / DSM 5812 / JCM 6584 / H10</strain>
    </source>
</reference>
<keyword evidence="4 10" id="KW-0808">Transferase</keyword>
<evidence type="ECO:0000256" key="8">
    <source>
        <dbReference type="ARBA" id="ARBA00023027"/>
    </source>
</evidence>
<dbReference type="NCBIfam" id="TIGR00125">
    <property type="entry name" value="cyt_tran_rel"/>
    <property type="match status" value="1"/>
</dbReference>
<dbReference type="NCBIfam" id="TIGR00482">
    <property type="entry name" value="nicotinate (nicotinamide) nucleotide adenylyltransferase"/>
    <property type="match status" value="1"/>
</dbReference>
<keyword evidence="7 10" id="KW-0067">ATP-binding</keyword>
<evidence type="ECO:0000256" key="7">
    <source>
        <dbReference type="ARBA" id="ARBA00022840"/>
    </source>
</evidence>
<dbReference type="PANTHER" id="PTHR39321:SF3">
    <property type="entry name" value="PHOSPHOPANTETHEINE ADENYLYLTRANSFERASE"/>
    <property type="match status" value="1"/>
</dbReference>
<name>B8I1B9_RUMCH</name>
<evidence type="ECO:0000313" key="12">
    <source>
        <dbReference type="EMBL" id="ACL75717.1"/>
    </source>
</evidence>
<dbReference type="InterPro" id="IPR004821">
    <property type="entry name" value="Cyt_trans-like"/>
</dbReference>
<dbReference type="OrthoDB" id="5295945at2"/>
<dbReference type="GO" id="GO:0009435">
    <property type="term" value="P:NAD+ biosynthetic process"/>
    <property type="evidence" value="ECO:0007669"/>
    <property type="project" value="UniProtKB-UniRule"/>
</dbReference>
<dbReference type="HOGENOM" id="CLU_069765_0_1_9"/>
<dbReference type="KEGG" id="cce:Ccel_1363"/>
<proteinExistence type="inferred from homology"/>
<dbReference type="EC" id="2.7.7.18" evidence="10"/>
<keyword evidence="6 10" id="KW-0547">Nucleotide-binding</keyword>
<dbReference type="EMBL" id="CP001348">
    <property type="protein sequence ID" value="ACL75717.1"/>
    <property type="molecule type" value="Genomic_DNA"/>
</dbReference>
<dbReference type="CDD" id="cd02165">
    <property type="entry name" value="NMNAT"/>
    <property type="match status" value="1"/>
</dbReference>
<dbReference type="STRING" id="394503.Ccel_1363"/>
<comment type="function">
    <text evidence="1 10">Catalyzes the reversible adenylation of nicotinate mononucleotide (NaMN) to nicotinic acid adenine dinucleotide (NaAD).</text>
</comment>
<dbReference type="GO" id="GO:0004515">
    <property type="term" value="F:nicotinate-nucleotide adenylyltransferase activity"/>
    <property type="evidence" value="ECO:0007669"/>
    <property type="project" value="UniProtKB-UniRule"/>
</dbReference>
<evidence type="ECO:0000256" key="9">
    <source>
        <dbReference type="ARBA" id="ARBA00048721"/>
    </source>
</evidence>
<keyword evidence="5 10" id="KW-0548">Nucleotidyltransferase</keyword>
<dbReference type="HAMAP" id="MF_00244">
    <property type="entry name" value="NaMN_adenylyltr"/>
    <property type="match status" value="1"/>
</dbReference>
<protein>
    <recommendedName>
        <fullName evidence="10">Probable nicotinate-nucleotide adenylyltransferase</fullName>
        <ecNumber evidence="10">2.7.7.18</ecNumber>
    </recommendedName>
    <alternativeName>
        <fullName evidence="10">Deamido-NAD(+) diphosphorylase</fullName>
    </alternativeName>
    <alternativeName>
        <fullName evidence="10">Deamido-NAD(+) pyrophosphorylase</fullName>
    </alternativeName>
    <alternativeName>
        <fullName evidence="10">Nicotinate mononucleotide adenylyltransferase</fullName>
        <shortName evidence="10">NaMN adenylyltransferase</shortName>
    </alternativeName>
</protein>
<keyword evidence="13" id="KW-1185">Reference proteome</keyword>
<accession>B8I1B9</accession>
<evidence type="ECO:0000256" key="1">
    <source>
        <dbReference type="ARBA" id="ARBA00002324"/>
    </source>
</evidence>
<evidence type="ECO:0000256" key="6">
    <source>
        <dbReference type="ARBA" id="ARBA00022741"/>
    </source>
</evidence>
<evidence type="ECO:0000256" key="2">
    <source>
        <dbReference type="ARBA" id="ARBA00005019"/>
    </source>
</evidence>
<dbReference type="PANTHER" id="PTHR39321">
    <property type="entry name" value="NICOTINATE-NUCLEOTIDE ADENYLYLTRANSFERASE-RELATED"/>
    <property type="match status" value="1"/>
</dbReference>
<dbReference type="InterPro" id="IPR014729">
    <property type="entry name" value="Rossmann-like_a/b/a_fold"/>
</dbReference>
<keyword evidence="3 10" id="KW-0662">Pyridine nucleotide biosynthesis</keyword>
<dbReference type="AlphaFoldDB" id="B8I1B9"/>
<sequence>MNKGMKIGICGGTFDPIHLGHLAVAEMVRSEMGLDKILFIPSGKPPHKDLDSVTDPIHRLKMVQCAVSTNPNFEAVSIEIERRGYTYTVDTLKQLYGLYPGRTEFYYIIGADVVMDLLKWKRAEEVFTLTKFIALMRPGFRNEEFESNINHLKSRYDADITSFQAPLIEISSTFIRDRIKNGKSVKYFITESVEKYIKENKLYI</sequence>